<dbReference type="EMBL" id="CP041372">
    <property type="protein sequence ID" value="QKS71661.1"/>
    <property type="molecule type" value="Genomic_DNA"/>
</dbReference>
<sequence length="129" mass="14516">MDFLDRVIDAMEADLTLFDIVRIGNLDPDNSIAIRQFPTSPGTRFFDNSRDDTFGIQVLVKHANGTTARNTIQSITDYLESLTGVTSDDGSFLLVNIECSTLPNWVEETDRNQQIYTALFEATIYREAT</sequence>
<protein>
    <recommendedName>
        <fullName evidence="4">Minor capsid protein</fullName>
    </recommendedName>
</protein>
<name>A0A859FFA3_9BACI</name>
<dbReference type="Pfam" id="PF12691">
    <property type="entry name" value="Phage_tail_terminator_6"/>
    <property type="match status" value="1"/>
</dbReference>
<accession>A0A859FFA3</accession>
<evidence type="ECO:0008006" key="4">
    <source>
        <dbReference type="Google" id="ProtNLM"/>
    </source>
</evidence>
<evidence type="ECO:0000313" key="3">
    <source>
        <dbReference type="Proteomes" id="UP000318138"/>
    </source>
</evidence>
<dbReference type="KEGG" id="psua:FLK61_33810"/>
<organism evidence="1 3">
    <name type="scientific">Paenalkalicoccus suaedae</name>
    <dbReference type="NCBI Taxonomy" id="2592382"/>
    <lineage>
        <taxon>Bacteria</taxon>
        <taxon>Bacillati</taxon>
        <taxon>Bacillota</taxon>
        <taxon>Bacilli</taxon>
        <taxon>Bacillales</taxon>
        <taxon>Bacillaceae</taxon>
        <taxon>Paenalkalicoccus</taxon>
    </lineage>
</organism>
<dbReference type="KEGG" id="psua:FLK61_34105"/>
<dbReference type="EMBL" id="CP041372">
    <property type="protein sequence ID" value="QKS71715.1"/>
    <property type="molecule type" value="Genomic_DNA"/>
</dbReference>
<keyword evidence="3" id="KW-1185">Reference proteome</keyword>
<reference evidence="1" key="2">
    <citation type="submission" date="2020-05" db="EMBL/GenBank/DDBJ databases">
        <title>Bacillus alkalisoli sp. nov. isolated from saline soil.</title>
        <authorList>
            <person name="Sun J.-Q."/>
            <person name="Xu L."/>
        </authorList>
    </citation>
    <scope>NUCLEOTIDE SEQUENCE</scope>
    <source>
        <strain evidence="1">M4U3P1</strain>
    </source>
</reference>
<dbReference type="AlphaFoldDB" id="A0A859FFA3"/>
<reference evidence="3" key="1">
    <citation type="submission" date="2019-07" db="EMBL/GenBank/DDBJ databases">
        <title>Bacillus alkalisoli sp. nov. isolated from saline soil.</title>
        <authorList>
            <person name="Sun J.-Q."/>
            <person name="Xu L."/>
        </authorList>
    </citation>
    <scope>NUCLEOTIDE SEQUENCE [LARGE SCALE GENOMIC DNA]</scope>
    <source>
        <strain evidence="2 3">M4U3P1</strain>
    </source>
</reference>
<dbReference type="InterPro" id="IPR024411">
    <property type="entry name" value="Tail_terminator_phage"/>
</dbReference>
<proteinExistence type="predicted"/>
<evidence type="ECO:0000313" key="2">
    <source>
        <dbReference type="EMBL" id="QKS71715.1"/>
    </source>
</evidence>
<evidence type="ECO:0000313" key="1">
    <source>
        <dbReference type="EMBL" id="QKS71661.1"/>
    </source>
</evidence>
<gene>
    <name evidence="1" type="ORF">FLK61_33810</name>
    <name evidence="2" type="ORF">FLK61_34105</name>
</gene>
<dbReference type="RefSeq" id="WP_176009693.1">
    <property type="nucleotide sequence ID" value="NZ_CP041372.2"/>
</dbReference>
<dbReference type="Proteomes" id="UP000318138">
    <property type="component" value="Chromosome"/>
</dbReference>